<evidence type="ECO:0000313" key="1">
    <source>
        <dbReference type="EMBL" id="CAJ0560897.1"/>
    </source>
</evidence>
<reference evidence="1" key="1">
    <citation type="submission" date="2023-06" db="EMBL/GenBank/DDBJ databases">
        <authorList>
            <person name="Delattre M."/>
        </authorList>
    </citation>
    <scope>NUCLEOTIDE SEQUENCE</scope>
    <source>
        <strain evidence="1">AF72</strain>
    </source>
</reference>
<feature type="non-terminal residue" evidence="1">
    <location>
        <position position="102"/>
    </location>
</feature>
<dbReference type="EMBL" id="CATQJA010000509">
    <property type="protein sequence ID" value="CAJ0560897.1"/>
    <property type="molecule type" value="Genomic_DNA"/>
</dbReference>
<dbReference type="Proteomes" id="UP001177023">
    <property type="component" value="Unassembled WGS sequence"/>
</dbReference>
<name>A0AA36C601_9BILA</name>
<proteinExistence type="predicted"/>
<sequence>MVFLFALLGTALACGPITPDGGFATRAEIRLTLQPSVLWSVGDEPGQSANPTDAKEAIMDGMEVSLFRAIASNAVLVTEKEISYEITGLPVELTPTWDLHSR</sequence>
<comment type="caution">
    <text evidence="1">The sequence shown here is derived from an EMBL/GenBank/DDBJ whole genome shotgun (WGS) entry which is preliminary data.</text>
</comment>
<evidence type="ECO:0000313" key="2">
    <source>
        <dbReference type="Proteomes" id="UP001177023"/>
    </source>
</evidence>
<dbReference type="AlphaFoldDB" id="A0AA36C601"/>
<organism evidence="1 2">
    <name type="scientific">Mesorhabditis spiculigera</name>
    <dbReference type="NCBI Taxonomy" id="96644"/>
    <lineage>
        <taxon>Eukaryota</taxon>
        <taxon>Metazoa</taxon>
        <taxon>Ecdysozoa</taxon>
        <taxon>Nematoda</taxon>
        <taxon>Chromadorea</taxon>
        <taxon>Rhabditida</taxon>
        <taxon>Rhabditina</taxon>
        <taxon>Rhabditomorpha</taxon>
        <taxon>Rhabditoidea</taxon>
        <taxon>Rhabditidae</taxon>
        <taxon>Mesorhabditinae</taxon>
        <taxon>Mesorhabditis</taxon>
    </lineage>
</organism>
<accession>A0AA36C601</accession>
<keyword evidence="2" id="KW-1185">Reference proteome</keyword>
<gene>
    <name evidence="1" type="ORF">MSPICULIGERA_LOCUS1675</name>
</gene>
<protein>
    <submittedName>
        <fullName evidence="1">Uncharacterized protein</fullName>
    </submittedName>
</protein>